<name>A0A2B7XYZ3_9EURO</name>
<reference evidence="2 3" key="1">
    <citation type="submission" date="2017-10" db="EMBL/GenBank/DDBJ databases">
        <title>Comparative genomics in systemic dimorphic fungi from Ajellomycetaceae.</title>
        <authorList>
            <person name="Munoz J.F."/>
            <person name="Mcewen J.G."/>
            <person name="Clay O.K."/>
            <person name="Cuomo C.A."/>
        </authorList>
    </citation>
    <scope>NUCLEOTIDE SEQUENCE [LARGE SCALE GENOMIC DNA]</scope>
    <source>
        <strain evidence="2 3">UAMH5409</strain>
    </source>
</reference>
<comment type="caution">
    <text evidence="2">The sequence shown here is derived from an EMBL/GenBank/DDBJ whole genome shotgun (WGS) entry which is preliminary data.</text>
</comment>
<dbReference type="AlphaFoldDB" id="A0A2B7XYZ3"/>
<accession>A0A2B7XYZ3</accession>
<evidence type="ECO:0000256" key="1">
    <source>
        <dbReference type="SAM" id="MobiDB-lite"/>
    </source>
</evidence>
<dbReference type="EMBL" id="PDNB01000013">
    <property type="protein sequence ID" value="PGH17024.1"/>
    <property type="molecule type" value="Genomic_DNA"/>
</dbReference>
<dbReference type="Proteomes" id="UP000223968">
    <property type="component" value="Unassembled WGS sequence"/>
</dbReference>
<sequence length="93" mass="10948">MANSISFPTAETMSALEQARNTEGDQIDPRIASILENAINEIWRRVQAQPETYILTHDEFSLFNYYRHRYPNPIAQRAVERYWNSCNGQTRRN</sequence>
<gene>
    <name evidence="2" type="ORF">AJ79_01408</name>
</gene>
<dbReference type="OrthoDB" id="5302289at2759"/>
<feature type="compositionally biased region" description="Polar residues" evidence="1">
    <location>
        <begin position="1"/>
        <end position="12"/>
    </location>
</feature>
<evidence type="ECO:0000313" key="2">
    <source>
        <dbReference type="EMBL" id="PGH17024.1"/>
    </source>
</evidence>
<feature type="region of interest" description="Disordered" evidence="1">
    <location>
        <begin position="1"/>
        <end position="26"/>
    </location>
</feature>
<evidence type="ECO:0000313" key="3">
    <source>
        <dbReference type="Proteomes" id="UP000223968"/>
    </source>
</evidence>
<keyword evidence="3" id="KW-1185">Reference proteome</keyword>
<proteinExistence type="predicted"/>
<protein>
    <submittedName>
        <fullName evidence="2">Uncharacterized protein</fullName>
    </submittedName>
</protein>
<organism evidence="2 3">
    <name type="scientific">Helicocarpus griseus UAMH5409</name>
    <dbReference type="NCBI Taxonomy" id="1447875"/>
    <lineage>
        <taxon>Eukaryota</taxon>
        <taxon>Fungi</taxon>
        <taxon>Dikarya</taxon>
        <taxon>Ascomycota</taxon>
        <taxon>Pezizomycotina</taxon>
        <taxon>Eurotiomycetes</taxon>
        <taxon>Eurotiomycetidae</taxon>
        <taxon>Onygenales</taxon>
        <taxon>Ajellomycetaceae</taxon>
        <taxon>Helicocarpus</taxon>
    </lineage>
</organism>